<dbReference type="Gene3D" id="3.40.50.1820">
    <property type="entry name" value="alpha/beta hydrolase"/>
    <property type="match status" value="1"/>
</dbReference>
<evidence type="ECO:0000259" key="1">
    <source>
        <dbReference type="Pfam" id="PF12146"/>
    </source>
</evidence>
<dbReference type="AlphaFoldDB" id="A0A2W5S1K2"/>
<dbReference type="Pfam" id="PF12146">
    <property type="entry name" value="Hydrolase_4"/>
    <property type="match status" value="1"/>
</dbReference>
<keyword evidence="2" id="KW-0378">Hydrolase</keyword>
<dbReference type="InterPro" id="IPR051044">
    <property type="entry name" value="MAG_DAG_Lipase"/>
</dbReference>
<evidence type="ECO:0000313" key="2">
    <source>
        <dbReference type="EMBL" id="PZQ96818.1"/>
    </source>
</evidence>
<dbReference type="SUPFAM" id="SSF53474">
    <property type="entry name" value="alpha/beta-Hydrolases"/>
    <property type="match status" value="1"/>
</dbReference>
<dbReference type="Proteomes" id="UP000248975">
    <property type="component" value="Unassembled WGS sequence"/>
</dbReference>
<sequence length="315" mass="34283">MAAETAPLYDDVANGPMGGFALWLRTTDGVRIRIAIWPEGEKGTVLILPGRTESVEKYGRVAADLHDRGYASVSVDWRGQGLADRPARSAMTGHVARFTDYQIDLSAVMTALPSLSLPQPVYLLSHSMGGAIALRALMEGLSVRAAVFTAPMWGIRMTPSLRPVAWALSTAARAARMGFTLAPGTDLTCYVAVAPFEGNVLTTDPETFAWMKNQLQRHPELGLGGPSLNWLHQALLECRRLRTKPSPKVPALTFLGAQEKVVDVAPIFERMRHWPGGELDVVEGAEHEVLMEKPALRTPAIDRMAALFAAHQRLG</sequence>
<organism evidence="2 3">
    <name type="scientific">Cereibacter sphaeroides</name>
    <name type="common">Rhodobacter sphaeroides</name>
    <dbReference type="NCBI Taxonomy" id="1063"/>
    <lineage>
        <taxon>Bacteria</taxon>
        <taxon>Pseudomonadati</taxon>
        <taxon>Pseudomonadota</taxon>
        <taxon>Alphaproteobacteria</taxon>
        <taxon>Rhodobacterales</taxon>
        <taxon>Paracoccaceae</taxon>
        <taxon>Cereibacter</taxon>
    </lineage>
</organism>
<feature type="domain" description="Serine aminopeptidase S33" evidence="1">
    <location>
        <begin position="42"/>
        <end position="293"/>
    </location>
</feature>
<proteinExistence type="predicted"/>
<protein>
    <submittedName>
        <fullName evidence="2">Alpha/beta hydrolase</fullName>
    </submittedName>
</protein>
<accession>A0A2W5S1K2</accession>
<name>A0A2W5S1K2_CERSP</name>
<dbReference type="EMBL" id="QFQS01000003">
    <property type="protein sequence ID" value="PZQ96818.1"/>
    <property type="molecule type" value="Genomic_DNA"/>
</dbReference>
<dbReference type="GO" id="GO:0016787">
    <property type="term" value="F:hydrolase activity"/>
    <property type="evidence" value="ECO:0007669"/>
    <property type="project" value="UniProtKB-KW"/>
</dbReference>
<dbReference type="InterPro" id="IPR029058">
    <property type="entry name" value="AB_hydrolase_fold"/>
</dbReference>
<reference evidence="2 3" key="1">
    <citation type="submission" date="2017-08" db="EMBL/GenBank/DDBJ databases">
        <title>Infants hospitalized years apart are colonized by the same room-sourced microbial strains.</title>
        <authorList>
            <person name="Brooks B."/>
            <person name="Olm M.R."/>
            <person name="Firek B.A."/>
            <person name="Baker R."/>
            <person name="Thomas B.C."/>
            <person name="Morowitz M.J."/>
            <person name="Banfield J.F."/>
        </authorList>
    </citation>
    <scope>NUCLEOTIDE SEQUENCE [LARGE SCALE GENOMIC DNA]</scope>
    <source>
        <strain evidence="2">S2_003_000_R2_11</strain>
    </source>
</reference>
<evidence type="ECO:0000313" key="3">
    <source>
        <dbReference type="Proteomes" id="UP000248975"/>
    </source>
</evidence>
<dbReference type="InterPro" id="IPR022742">
    <property type="entry name" value="Hydrolase_4"/>
</dbReference>
<dbReference type="PANTHER" id="PTHR11614">
    <property type="entry name" value="PHOSPHOLIPASE-RELATED"/>
    <property type="match status" value="1"/>
</dbReference>
<comment type="caution">
    <text evidence="2">The sequence shown here is derived from an EMBL/GenBank/DDBJ whole genome shotgun (WGS) entry which is preliminary data.</text>
</comment>
<gene>
    <name evidence="2" type="ORF">DI533_14670</name>
</gene>